<dbReference type="Proteomes" id="UP001201549">
    <property type="component" value="Unassembled WGS sequence"/>
</dbReference>
<feature type="domain" description="Anti-sigma-28 factor FlgM C-terminal" evidence="1">
    <location>
        <begin position="39"/>
        <end position="83"/>
    </location>
</feature>
<dbReference type="SUPFAM" id="SSF101498">
    <property type="entry name" value="Anti-sigma factor FlgM"/>
    <property type="match status" value="1"/>
</dbReference>
<dbReference type="Pfam" id="PF04316">
    <property type="entry name" value="FlgM"/>
    <property type="match status" value="1"/>
</dbReference>
<evidence type="ECO:0000259" key="1">
    <source>
        <dbReference type="Pfam" id="PF04316"/>
    </source>
</evidence>
<dbReference type="InterPro" id="IPR035890">
    <property type="entry name" value="Anti-sigma-28_factor_FlgM_sf"/>
</dbReference>
<keyword evidence="2" id="KW-0282">Flagellum</keyword>
<gene>
    <name evidence="2" type="ORF">L9G74_02725</name>
</gene>
<dbReference type="InterPro" id="IPR031316">
    <property type="entry name" value="FlgM_C"/>
</dbReference>
<accession>A0ABT2FGA7</accession>
<reference evidence="3" key="1">
    <citation type="submission" date="2023-07" db="EMBL/GenBank/DDBJ databases">
        <title>Shewanella mangrovi sp. nov., an acetaldehyde- degrading bacterium isolated from mangrove sediment.</title>
        <authorList>
            <person name="Liu Y."/>
        </authorList>
    </citation>
    <scope>NUCLEOTIDE SEQUENCE [LARGE SCALE GENOMIC DNA]</scope>
    <source>
        <strain evidence="3">C32</strain>
    </source>
</reference>
<dbReference type="RefSeq" id="WP_238894754.1">
    <property type="nucleotide sequence ID" value="NZ_JAKOGG010000002.1"/>
</dbReference>
<comment type="caution">
    <text evidence="2">The sequence shown here is derived from an EMBL/GenBank/DDBJ whole genome shotgun (WGS) entry which is preliminary data.</text>
</comment>
<evidence type="ECO:0000313" key="3">
    <source>
        <dbReference type="Proteomes" id="UP001201549"/>
    </source>
</evidence>
<dbReference type="EMBL" id="JAKOGG010000002">
    <property type="protein sequence ID" value="MCS4555343.1"/>
    <property type="molecule type" value="Genomic_DNA"/>
</dbReference>
<keyword evidence="2" id="KW-0969">Cilium</keyword>
<name>A0ABT2FGA7_9GAMM</name>
<sequence length="94" mass="9980">MKIRNQGVVPIEQLKADTQKTAAETPKPNATVATDNSAKISNASLAAGASLQHLSAKDEVDMDKVNAMRSAIEKGELSLDADALISAVLELHRR</sequence>
<keyword evidence="3" id="KW-1185">Reference proteome</keyword>
<evidence type="ECO:0000313" key="2">
    <source>
        <dbReference type="EMBL" id="MCS4555343.1"/>
    </source>
</evidence>
<proteinExistence type="predicted"/>
<organism evidence="2 3">
    <name type="scientific">Shewanella electrica</name>
    <dbReference type="NCBI Taxonomy" id="515560"/>
    <lineage>
        <taxon>Bacteria</taxon>
        <taxon>Pseudomonadati</taxon>
        <taxon>Pseudomonadota</taxon>
        <taxon>Gammaproteobacteria</taxon>
        <taxon>Alteromonadales</taxon>
        <taxon>Shewanellaceae</taxon>
        <taxon>Shewanella</taxon>
    </lineage>
</organism>
<keyword evidence="2" id="KW-0966">Cell projection</keyword>
<protein>
    <submittedName>
        <fullName evidence="2">Flagellar biosynthesis anti-sigma factor FlgM</fullName>
    </submittedName>
</protein>